<keyword evidence="2" id="KW-1185">Reference proteome</keyword>
<sequence length="261" mass="29987">MAFPAGNFNDQLRNEFYRYLTLDLSTYLQSIQGIVDLKMDEKYGCETLALLHWEQLHATSLPEEVKSFYLATNGFEFTWKFRLADHNYPVGKMHINVLTELCPVNEPFKTPDKYDGSTRLFVIDTNFSQGKPANKADKNGVGYRRRDQKIAVSKLGSVVLLVTKGTANSSVHYLSSQGQLHQIAESLTAYLRLMLLYMGLPDWPLVHLKMELSYWNKQLYAYFAPYLSQSNFLKLEDVDNRTAHPVNVLDKSIFKANKTPR</sequence>
<dbReference type="InParanoid" id="E9GKW6"/>
<dbReference type="eggNOG" id="ENOG502R21Z">
    <property type="taxonomic scope" value="Eukaryota"/>
</dbReference>
<accession>E9GKW6</accession>
<dbReference type="Proteomes" id="UP000000305">
    <property type="component" value="Unassembled WGS sequence"/>
</dbReference>
<gene>
    <name evidence="1" type="ORF">DAPPUDRAFT_103962</name>
</gene>
<evidence type="ECO:0000313" key="1">
    <source>
        <dbReference type="EMBL" id="EFX79750.1"/>
    </source>
</evidence>
<dbReference type="PhylomeDB" id="E9GKW6"/>
<reference evidence="1 2" key="1">
    <citation type="journal article" date="2011" name="Science">
        <title>The ecoresponsive genome of Daphnia pulex.</title>
        <authorList>
            <person name="Colbourne J.K."/>
            <person name="Pfrender M.E."/>
            <person name="Gilbert D."/>
            <person name="Thomas W.K."/>
            <person name="Tucker A."/>
            <person name="Oakley T.H."/>
            <person name="Tokishita S."/>
            <person name="Aerts A."/>
            <person name="Arnold G.J."/>
            <person name="Basu M.K."/>
            <person name="Bauer D.J."/>
            <person name="Caceres C.E."/>
            <person name="Carmel L."/>
            <person name="Casola C."/>
            <person name="Choi J.H."/>
            <person name="Detter J.C."/>
            <person name="Dong Q."/>
            <person name="Dusheyko S."/>
            <person name="Eads B.D."/>
            <person name="Frohlich T."/>
            <person name="Geiler-Samerotte K.A."/>
            <person name="Gerlach D."/>
            <person name="Hatcher P."/>
            <person name="Jogdeo S."/>
            <person name="Krijgsveld J."/>
            <person name="Kriventseva E.V."/>
            <person name="Kultz D."/>
            <person name="Laforsch C."/>
            <person name="Lindquist E."/>
            <person name="Lopez J."/>
            <person name="Manak J.R."/>
            <person name="Muller J."/>
            <person name="Pangilinan J."/>
            <person name="Patwardhan R.P."/>
            <person name="Pitluck S."/>
            <person name="Pritham E.J."/>
            <person name="Rechtsteiner A."/>
            <person name="Rho M."/>
            <person name="Rogozin I.B."/>
            <person name="Sakarya O."/>
            <person name="Salamov A."/>
            <person name="Schaack S."/>
            <person name="Shapiro H."/>
            <person name="Shiga Y."/>
            <person name="Skalitzky C."/>
            <person name="Smith Z."/>
            <person name="Souvorov A."/>
            <person name="Sung W."/>
            <person name="Tang Z."/>
            <person name="Tsuchiya D."/>
            <person name="Tu H."/>
            <person name="Vos H."/>
            <person name="Wang M."/>
            <person name="Wolf Y.I."/>
            <person name="Yamagata H."/>
            <person name="Yamada T."/>
            <person name="Ye Y."/>
            <person name="Shaw J.R."/>
            <person name="Andrews J."/>
            <person name="Crease T.J."/>
            <person name="Tang H."/>
            <person name="Lucas S.M."/>
            <person name="Robertson H.M."/>
            <person name="Bork P."/>
            <person name="Koonin E.V."/>
            <person name="Zdobnov E.M."/>
            <person name="Grigoriev I.V."/>
            <person name="Lynch M."/>
            <person name="Boore J.L."/>
        </authorList>
    </citation>
    <scope>NUCLEOTIDE SEQUENCE [LARGE SCALE GENOMIC DNA]</scope>
</reference>
<dbReference type="FunCoup" id="E9GKW6">
    <property type="interactions" value="165"/>
</dbReference>
<dbReference type="STRING" id="6669.E9GKW6"/>
<dbReference type="PANTHER" id="PTHR31854">
    <property type="entry name" value="TUBULIN POLYGLUTAMYLASE COMPLEX SUBUNIT 2"/>
    <property type="match status" value="1"/>
</dbReference>
<protein>
    <recommendedName>
        <fullName evidence="3">Knr4/Smi1-like domain-containing protein</fullName>
    </recommendedName>
</protein>
<dbReference type="AlphaFoldDB" id="E9GKW6"/>
<dbReference type="OrthoDB" id="10249691at2759"/>
<dbReference type="InterPro" id="IPR039231">
    <property type="entry name" value="TPGS2"/>
</dbReference>
<dbReference type="KEGG" id="dpx:DAPPUDRAFT_103962"/>
<proteinExistence type="predicted"/>
<dbReference type="EMBL" id="GL732550">
    <property type="protein sequence ID" value="EFX79750.1"/>
    <property type="molecule type" value="Genomic_DNA"/>
</dbReference>
<name>E9GKW6_DAPPU</name>
<dbReference type="OMA" id="WQCCVAG"/>
<organism evidence="1 2">
    <name type="scientific">Daphnia pulex</name>
    <name type="common">Water flea</name>
    <dbReference type="NCBI Taxonomy" id="6669"/>
    <lineage>
        <taxon>Eukaryota</taxon>
        <taxon>Metazoa</taxon>
        <taxon>Ecdysozoa</taxon>
        <taxon>Arthropoda</taxon>
        <taxon>Crustacea</taxon>
        <taxon>Branchiopoda</taxon>
        <taxon>Diplostraca</taxon>
        <taxon>Cladocera</taxon>
        <taxon>Anomopoda</taxon>
        <taxon>Daphniidae</taxon>
        <taxon>Daphnia</taxon>
    </lineage>
</organism>
<dbReference type="HOGENOM" id="CLU_079178_0_0_1"/>
<evidence type="ECO:0000313" key="2">
    <source>
        <dbReference type="Proteomes" id="UP000000305"/>
    </source>
</evidence>
<evidence type="ECO:0008006" key="3">
    <source>
        <dbReference type="Google" id="ProtNLM"/>
    </source>
</evidence>
<dbReference type="PANTHER" id="PTHR31854:SF2">
    <property type="entry name" value="TUBULIN POLYGLUTAMYLASE COMPLEX SUBUNIT 2"/>
    <property type="match status" value="1"/>
</dbReference>